<dbReference type="PANTHER" id="PTHR30237:SF2">
    <property type="entry name" value="MUREIN TETRAPEPTIDE CARBOXYPEPTIDASE"/>
    <property type="match status" value="1"/>
</dbReference>
<name>A0A7W6ERV0_9BACT</name>
<dbReference type="PIRSF" id="PIRSF028757">
    <property type="entry name" value="LD-carboxypeptidase"/>
    <property type="match status" value="1"/>
</dbReference>
<dbReference type="InterPro" id="IPR040449">
    <property type="entry name" value="Peptidase_S66_N"/>
</dbReference>
<evidence type="ECO:0000256" key="4">
    <source>
        <dbReference type="ARBA" id="ARBA00022801"/>
    </source>
</evidence>
<dbReference type="InterPro" id="IPR029062">
    <property type="entry name" value="Class_I_gatase-like"/>
</dbReference>
<dbReference type="EMBL" id="JACIBY010000008">
    <property type="protein sequence ID" value="MBB3839968.1"/>
    <property type="molecule type" value="Genomic_DNA"/>
</dbReference>
<evidence type="ECO:0000256" key="1">
    <source>
        <dbReference type="ARBA" id="ARBA00010233"/>
    </source>
</evidence>
<dbReference type="EC" id="3.4.17.13" evidence="9"/>
<dbReference type="Pfam" id="PF02016">
    <property type="entry name" value="Peptidase_S66"/>
    <property type="match status" value="1"/>
</dbReference>
<feature type="active site" description="Charge relay system" evidence="6">
    <location>
        <position position="311"/>
    </location>
</feature>
<comment type="caution">
    <text evidence="9">The sequence shown here is derived from an EMBL/GenBank/DDBJ whole genome shotgun (WGS) entry which is preliminary data.</text>
</comment>
<dbReference type="InterPro" id="IPR040921">
    <property type="entry name" value="Peptidase_S66C"/>
</dbReference>
<keyword evidence="3" id="KW-0645">Protease</keyword>
<dbReference type="AlphaFoldDB" id="A0A7W6ERV0"/>
<dbReference type="Pfam" id="PF17676">
    <property type="entry name" value="Peptidase_S66C"/>
    <property type="match status" value="1"/>
</dbReference>
<keyword evidence="10" id="KW-1185">Reference proteome</keyword>
<dbReference type="GO" id="GO:0106415">
    <property type="term" value="F:muramoyltetrapeptide carboxypeptidase activity"/>
    <property type="evidence" value="ECO:0007669"/>
    <property type="project" value="UniProtKB-EC"/>
</dbReference>
<feature type="active site" description="Nucleophile" evidence="6">
    <location>
        <position position="136"/>
    </location>
</feature>
<evidence type="ECO:0000256" key="2">
    <source>
        <dbReference type="ARBA" id="ARBA00022645"/>
    </source>
</evidence>
<organism evidence="9 10">
    <name type="scientific">Runella defluvii</name>
    <dbReference type="NCBI Taxonomy" id="370973"/>
    <lineage>
        <taxon>Bacteria</taxon>
        <taxon>Pseudomonadati</taxon>
        <taxon>Bacteroidota</taxon>
        <taxon>Cytophagia</taxon>
        <taxon>Cytophagales</taxon>
        <taxon>Spirosomataceae</taxon>
        <taxon>Runella</taxon>
    </lineage>
</organism>
<feature type="domain" description="LD-carboxypeptidase C-terminal" evidence="8">
    <location>
        <begin position="209"/>
        <end position="326"/>
    </location>
</feature>
<dbReference type="GO" id="GO:0008236">
    <property type="term" value="F:serine-type peptidase activity"/>
    <property type="evidence" value="ECO:0007669"/>
    <property type="project" value="UniProtKB-KW"/>
</dbReference>
<evidence type="ECO:0000259" key="8">
    <source>
        <dbReference type="Pfam" id="PF17676"/>
    </source>
</evidence>
<keyword evidence="4 9" id="KW-0378">Hydrolase</keyword>
<keyword evidence="5" id="KW-0720">Serine protease</keyword>
<reference evidence="9 10" key="1">
    <citation type="submission" date="2020-08" db="EMBL/GenBank/DDBJ databases">
        <title>Genomic Encyclopedia of Type Strains, Phase IV (KMG-IV): sequencing the most valuable type-strain genomes for metagenomic binning, comparative biology and taxonomic classification.</title>
        <authorList>
            <person name="Goeker M."/>
        </authorList>
    </citation>
    <scope>NUCLEOTIDE SEQUENCE [LARGE SCALE GENOMIC DNA]</scope>
    <source>
        <strain evidence="9 10">DSM 17976</strain>
    </source>
</reference>
<keyword evidence="2 9" id="KW-0121">Carboxypeptidase</keyword>
<dbReference type="InterPro" id="IPR027478">
    <property type="entry name" value="LdcA_N"/>
</dbReference>
<evidence type="ECO:0000259" key="7">
    <source>
        <dbReference type="Pfam" id="PF02016"/>
    </source>
</evidence>
<dbReference type="CDD" id="cd07025">
    <property type="entry name" value="Peptidase_S66"/>
    <property type="match status" value="1"/>
</dbReference>
<sequence length="341" mass="37170">MQRRNFLQTIAATPALIPSLSNRNKPTLKPARLKAGDTVGLVCPAAPAYSKQTVQVIVESMQALGFKVKFGKRMWERYGYLAGKDADRAADLNEMFADSSVQAIICVHGGWGCARLLPLLDYDTIKKNPKVLLGYSDVTALLLGIYSQTGLVTFHGPVGAVSWNEFTVGYLKKVLIEGEAVRYENPKVVGDNLTQVADRIDTIVAGKAKGRLLGGNLTVLSHLLGSPYVPDWKGSLFFCEDVDEAPYRVDRMLTQLKLSGILNDMNGFIFGKCSECEPGNGSYGSLTLEDLWLDHIQPAQKPAFSGSMIGHIRQKFTIPVGIEAEMDAATGVIQFLEKAVV</sequence>
<comment type="similarity">
    <text evidence="1">Belongs to the peptidase S66 family.</text>
</comment>
<dbReference type="PANTHER" id="PTHR30237">
    <property type="entry name" value="MURAMOYLTETRAPEPTIDE CARBOXYPEPTIDASE"/>
    <property type="match status" value="1"/>
</dbReference>
<proteinExistence type="inferred from homology"/>
<dbReference type="InterPro" id="IPR003507">
    <property type="entry name" value="S66_fam"/>
</dbReference>
<dbReference type="GO" id="GO:0006508">
    <property type="term" value="P:proteolysis"/>
    <property type="evidence" value="ECO:0007669"/>
    <property type="project" value="UniProtKB-KW"/>
</dbReference>
<evidence type="ECO:0000313" key="10">
    <source>
        <dbReference type="Proteomes" id="UP000541352"/>
    </source>
</evidence>
<protein>
    <submittedName>
        <fullName evidence="9">Muramoyltetrapeptide carboxypeptidase</fullName>
        <ecNumber evidence="9">3.4.17.13</ecNumber>
    </submittedName>
</protein>
<dbReference type="Gene3D" id="3.40.50.10740">
    <property type="entry name" value="Class I glutamine amidotransferase-like"/>
    <property type="match status" value="1"/>
</dbReference>
<evidence type="ECO:0000256" key="5">
    <source>
        <dbReference type="ARBA" id="ARBA00022825"/>
    </source>
</evidence>
<dbReference type="RefSeq" id="WP_183976660.1">
    <property type="nucleotide sequence ID" value="NZ_JACIBY010000008.1"/>
</dbReference>
<dbReference type="InterPro" id="IPR027461">
    <property type="entry name" value="Carboxypeptidase_A_C_sf"/>
</dbReference>
<dbReference type="SUPFAM" id="SSF52317">
    <property type="entry name" value="Class I glutamine amidotransferase-like"/>
    <property type="match status" value="1"/>
</dbReference>
<gene>
    <name evidence="9" type="ORF">FHS57_003979</name>
</gene>
<evidence type="ECO:0000313" key="9">
    <source>
        <dbReference type="EMBL" id="MBB3839968.1"/>
    </source>
</evidence>
<dbReference type="SUPFAM" id="SSF141986">
    <property type="entry name" value="LD-carboxypeptidase A C-terminal domain-like"/>
    <property type="match status" value="1"/>
</dbReference>
<dbReference type="Proteomes" id="UP000541352">
    <property type="component" value="Unassembled WGS sequence"/>
</dbReference>
<feature type="domain" description="LD-carboxypeptidase N-terminal" evidence="7">
    <location>
        <begin position="39"/>
        <end position="156"/>
    </location>
</feature>
<feature type="active site" description="Charge relay system" evidence="6">
    <location>
        <position position="240"/>
    </location>
</feature>
<evidence type="ECO:0000256" key="3">
    <source>
        <dbReference type="ARBA" id="ARBA00022670"/>
    </source>
</evidence>
<accession>A0A7W6ERV0</accession>
<dbReference type="Gene3D" id="3.50.30.60">
    <property type="entry name" value="LD-carboxypeptidase A C-terminal domain-like"/>
    <property type="match status" value="1"/>
</dbReference>
<evidence type="ECO:0000256" key="6">
    <source>
        <dbReference type="PIRSR" id="PIRSR028757-1"/>
    </source>
</evidence>